<gene>
    <name evidence="3" type="ORF">CAUS1442_LOCUS10621</name>
</gene>
<protein>
    <submittedName>
        <fullName evidence="3">Uncharacterized protein</fullName>
    </submittedName>
</protein>
<proteinExistence type="predicted"/>
<feature type="region of interest" description="Disordered" evidence="2">
    <location>
        <begin position="152"/>
        <end position="209"/>
    </location>
</feature>
<name>A0A7R9ZNA4_9STRA</name>
<feature type="compositionally biased region" description="Low complexity" evidence="2">
    <location>
        <begin position="45"/>
        <end position="56"/>
    </location>
</feature>
<accession>A0A7R9ZNA4</accession>
<dbReference type="EMBL" id="HBEF01017036">
    <property type="protein sequence ID" value="CAD8338492.1"/>
    <property type="molecule type" value="Transcribed_RNA"/>
</dbReference>
<evidence type="ECO:0000256" key="1">
    <source>
        <dbReference type="SAM" id="Coils"/>
    </source>
</evidence>
<feature type="region of interest" description="Disordered" evidence="2">
    <location>
        <begin position="1"/>
        <end position="76"/>
    </location>
</feature>
<organism evidence="3">
    <name type="scientific">Craspedostauros australis</name>
    <dbReference type="NCBI Taxonomy" id="1486917"/>
    <lineage>
        <taxon>Eukaryota</taxon>
        <taxon>Sar</taxon>
        <taxon>Stramenopiles</taxon>
        <taxon>Ochrophyta</taxon>
        <taxon>Bacillariophyta</taxon>
        <taxon>Bacillariophyceae</taxon>
        <taxon>Bacillariophycidae</taxon>
        <taxon>Naviculales</taxon>
        <taxon>Naviculaceae</taxon>
        <taxon>Craspedostauros</taxon>
    </lineage>
</organism>
<dbReference type="AlphaFoldDB" id="A0A7R9ZNA4"/>
<feature type="coiled-coil region" evidence="1">
    <location>
        <begin position="78"/>
        <end position="137"/>
    </location>
</feature>
<evidence type="ECO:0000256" key="2">
    <source>
        <dbReference type="SAM" id="MobiDB-lite"/>
    </source>
</evidence>
<keyword evidence="1" id="KW-0175">Coiled coil</keyword>
<sequence length="238" mass="27634">MMDQFDPVSPAFTRRDRNSIDLHNSGSTSQHSHHSGPTTNHHSMQQQQQQPTPLQQRMATAEVHRSKKQRKMEQERVYQDLTARLDQECRKTQELESTLEQRERQWLLHFQQLEEDRDAQKRNVDVEKDENKRLRDSLGRKDQEIYRVLQRKFHKNTNPNLGGGGGQRDSPSGSVRDVRQVLLNDGIMLDRPTNSNSNSSNGKRGPWDVFQSANDMESARIRQVTTLMTQFFGLPSSQ</sequence>
<evidence type="ECO:0000313" key="3">
    <source>
        <dbReference type="EMBL" id="CAD8338492.1"/>
    </source>
</evidence>
<reference evidence="3" key="1">
    <citation type="submission" date="2021-01" db="EMBL/GenBank/DDBJ databases">
        <authorList>
            <person name="Corre E."/>
            <person name="Pelletier E."/>
            <person name="Niang G."/>
            <person name="Scheremetjew M."/>
            <person name="Finn R."/>
            <person name="Kale V."/>
            <person name="Holt S."/>
            <person name="Cochrane G."/>
            <person name="Meng A."/>
            <person name="Brown T."/>
            <person name="Cohen L."/>
        </authorList>
    </citation>
    <scope>NUCLEOTIDE SEQUENCE</scope>
    <source>
        <strain evidence="3">CCMP3328</strain>
    </source>
</reference>